<gene>
    <name evidence="1" type="ORF">NDU88_002868</name>
</gene>
<name>A0AAV7W3M6_PLEWA</name>
<dbReference type="AlphaFoldDB" id="A0AAV7W3M6"/>
<keyword evidence="2" id="KW-1185">Reference proteome</keyword>
<organism evidence="1 2">
    <name type="scientific">Pleurodeles waltl</name>
    <name type="common">Iberian ribbed newt</name>
    <dbReference type="NCBI Taxonomy" id="8319"/>
    <lineage>
        <taxon>Eukaryota</taxon>
        <taxon>Metazoa</taxon>
        <taxon>Chordata</taxon>
        <taxon>Craniata</taxon>
        <taxon>Vertebrata</taxon>
        <taxon>Euteleostomi</taxon>
        <taxon>Amphibia</taxon>
        <taxon>Batrachia</taxon>
        <taxon>Caudata</taxon>
        <taxon>Salamandroidea</taxon>
        <taxon>Salamandridae</taxon>
        <taxon>Pleurodelinae</taxon>
        <taxon>Pleurodeles</taxon>
    </lineage>
</organism>
<comment type="caution">
    <text evidence="1">The sequence shown here is derived from an EMBL/GenBank/DDBJ whole genome shotgun (WGS) entry which is preliminary data.</text>
</comment>
<reference evidence="1" key="1">
    <citation type="journal article" date="2022" name="bioRxiv">
        <title>Sequencing and chromosome-scale assembly of the giantPleurodeles waltlgenome.</title>
        <authorList>
            <person name="Brown T."/>
            <person name="Elewa A."/>
            <person name="Iarovenko S."/>
            <person name="Subramanian E."/>
            <person name="Araus A.J."/>
            <person name="Petzold A."/>
            <person name="Susuki M."/>
            <person name="Suzuki K.-i.T."/>
            <person name="Hayashi T."/>
            <person name="Toyoda A."/>
            <person name="Oliveira C."/>
            <person name="Osipova E."/>
            <person name="Leigh N.D."/>
            <person name="Simon A."/>
            <person name="Yun M.H."/>
        </authorList>
    </citation>
    <scope>NUCLEOTIDE SEQUENCE</scope>
    <source>
        <strain evidence="1">20211129_DDA</strain>
        <tissue evidence="1">Liver</tissue>
    </source>
</reference>
<dbReference type="Proteomes" id="UP001066276">
    <property type="component" value="Chromosome 1_2"/>
</dbReference>
<accession>A0AAV7W3M6</accession>
<evidence type="ECO:0008006" key="3">
    <source>
        <dbReference type="Google" id="ProtNLM"/>
    </source>
</evidence>
<proteinExistence type="predicted"/>
<protein>
    <recommendedName>
        <fullName evidence="3">Secreted protein</fullName>
    </recommendedName>
</protein>
<evidence type="ECO:0000313" key="1">
    <source>
        <dbReference type="EMBL" id="KAJ1207477.1"/>
    </source>
</evidence>
<evidence type="ECO:0000313" key="2">
    <source>
        <dbReference type="Proteomes" id="UP001066276"/>
    </source>
</evidence>
<sequence length="114" mass="12142">MGSSSVCWSLLSVERRTWAHTPARAHVRGEVCSSDEKLKACLVPAVSVRRSHDINWAAAGVLRSCFFAHAPPSWCGAALLVRPLCAAGGGAGCQRGRLLTHPWRVRGSKAVGPL</sequence>
<dbReference type="EMBL" id="JANPWB010000002">
    <property type="protein sequence ID" value="KAJ1207477.1"/>
    <property type="molecule type" value="Genomic_DNA"/>
</dbReference>